<dbReference type="InterPro" id="IPR043883">
    <property type="entry name" value="DUF5849"/>
</dbReference>
<keyword evidence="1" id="KW-0812">Transmembrane</keyword>
<protein>
    <submittedName>
        <fullName evidence="2">Uncharacterized protein</fullName>
    </submittedName>
</protein>
<evidence type="ECO:0000256" key="1">
    <source>
        <dbReference type="SAM" id="Phobius"/>
    </source>
</evidence>
<dbReference type="Proteomes" id="UP001253637">
    <property type="component" value="Segment"/>
</dbReference>
<accession>A0A811BT10</accession>
<keyword evidence="1" id="KW-1133">Transmembrane helix</keyword>
<feature type="transmembrane region" description="Helical" evidence="1">
    <location>
        <begin position="37"/>
        <end position="57"/>
    </location>
</feature>
<organism evidence="2 3">
    <name type="scientific">Pandoravirus japonicus</name>
    <dbReference type="NCBI Taxonomy" id="2823154"/>
    <lineage>
        <taxon>Viruses</taxon>
        <taxon>Pandoravirus</taxon>
    </lineage>
</organism>
<keyword evidence="1" id="KW-0472">Membrane</keyword>
<dbReference type="EMBL" id="LC625835">
    <property type="protein sequence ID" value="BCU03685.1"/>
    <property type="molecule type" value="Genomic_DNA"/>
</dbReference>
<evidence type="ECO:0000313" key="2">
    <source>
        <dbReference type="EMBL" id="BCU03685.1"/>
    </source>
</evidence>
<evidence type="ECO:0000313" key="3">
    <source>
        <dbReference type="Proteomes" id="UP001253637"/>
    </source>
</evidence>
<proteinExistence type="predicted"/>
<sequence>MATPAPDAAQQLIDAQLARETTGLQSAAEAAARRRRWLWAAAAAAALALVVVGIVLYERSRKKKPPTGFGYRQIVFGPCDAAGTCGDFIRRGDDTGSGTGGHNMTYYEAAAPVSTGRLGAYVECTGGCPAGYSDFLTSAATSVVVNTAASGPGAPVHPEGFSGGHCVSCADRPFSVWSPVCTAGYVAVGDVVHAGCDKPLVQDYYCVPQSCVVNGTAGPKLWDSEGGCYGGPRIALYAVKPPATTPAGDAIDGNFFKMAVGPDAGTPPTLGVYALRSTCTFEPPAPPPSSANIPSGRYRVRWAQSGLYLGTYIIFGSVGVSLVPKASAAVWNFTAPAAPGAGGRFVLGDGRGAMGTNDANTPAGIYVVPVPTGSVPAVDAWVPTAGAGAAGSPEAAGTLYNTHLKGYVQAVPDGAGTGGLVNVVNFQNDTTRGWYFEAA</sequence>
<reference evidence="2" key="1">
    <citation type="submission" date="2021-04" db="EMBL/GenBank/DDBJ databases">
        <title>Draft Genome Sequence of Pandoravirus japonicus, Isolated from the Sabaishi River of Niigata, Japan.</title>
        <authorList>
            <person name="Hosokawa N."/>
            <person name="Takahashi H."/>
            <person name="Aoki K."/>
            <person name="Takemura M."/>
        </authorList>
    </citation>
    <scope>NUCLEOTIDE SEQUENCE</scope>
</reference>
<dbReference type="Pfam" id="PF19167">
    <property type="entry name" value="DUF5849"/>
    <property type="match status" value="1"/>
</dbReference>
<name>A0A811BT10_9VIRU</name>